<sequence>MSYNKRENKKNTVVSTVVAVVLLIVIVVLIFLLVKRQDKNNTAQPTASAQSPGTPTAEPTPSPTVSPTPEPTPTTSDFASPSPTPQSAYDYSNPVPQSEPVELEFFEDAIFIGDSRMEDFAAFSGLAKYATFYTHIGVTVNHLISENESEVIRFRVNGESLTLEETLRKYNDFSKVYIMLGYNELGWPYPEEFIKYYVKVLDIIKEANPASEIYVECVIPVARTITGSGVDPETENNENIARFNRYIREMCKEQKVYFLNVQEALVDSEGYLPDGAASDGIHMKKEYCIKWLDYIKCHVVSNQ</sequence>
<gene>
    <name evidence="4" type="ORF">IAD50_06315</name>
</gene>
<dbReference type="SUPFAM" id="SSF52266">
    <property type="entry name" value="SGNH hydrolase"/>
    <property type="match status" value="1"/>
</dbReference>
<evidence type="ECO:0000313" key="4">
    <source>
        <dbReference type="EMBL" id="HIU29891.1"/>
    </source>
</evidence>
<evidence type="ECO:0000259" key="3">
    <source>
        <dbReference type="Pfam" id="PF13472"/>
    </source>
</evidence>
<organism evidence="4 5">
    <name type="scientific">Candidatus Egerieisoma faecipullorum</name>
    <dbReference type="NCBI Taxonomy" id="2840963"/>
    <lineage>
        <taxon>Bacteria</taxon>
        <taxon>Bacillati</taxon>
        <taxon>Bacillota</taxon>
        <taxon>Clostridia</taxon>
        <taxon>Eubacteriales</taxon>
        <taxon>Clostridiaceae</taxon>
        <taxon>Clostridiaceae incertae sedis</taxon>
        <taxon>Candidatus Egerieisoma</taxon>
    </lineage>
</organism>
<keyword evidence="2" id="KW-0812">Transmembrane</keyword>
<dbReference type="EMBL" id="DVMM01000132">
    <property type="protein sequence ID" value="HIU29891.1"/>
    <property type="molecule type" value="Genomic_DNA"/>
</dbReference>
<feature type="compositionally biased region" description="Polar residues" evidence="1">
    <location>
        <begin position="77"/>
        <end position="93"/>
    </location>
</feature>
<dbReference type="AlphaFoldDB" id="A0A9D1I845"/>
<feature type="transmembrane region" description="Helical" evidence="2">
    <location>
        <begin position="12"/>
        <end position="34"/>
    </location>
</feature>
<reference evidence="4" key="1">
    <citation type="submission" date="2020-10" db="EMBL/GenBank/DDBJ databases">
        <authorList>
            <person name="Gilroy R."/>
        </authorList>
    </citation>
    <scope>NUCLEOTIDE SEQUENCE</scope>
    <source>
        <strain evidence="4">CHK195-4489</strain>
    </source>
</reference>
<dbReference type="Pfam" id="PF13472">
    <property type="entry name" value="Lipase_GDSL_2"/>
    <property type="match status" value="1"/>
</dbReference>
<reference evidence="4" key="2">
    <citation type="journal article" date="2021" name="PeerJ">
        <title>Extensive microbial diversity within the chicken gut microbiome revealed by metagenomics and culture.</title>
        <authorList>
            <person name="Gilroy R."/>
            <person name="Ravi A."/>
            <person name="Getino M."/>
            <person name="Pursley I."/>
            <person name="Horton D.L."/>
            <person name="Alikhan N.F."/>
            <person name="Baker D."/>
            <person name="Gharbi K."/>
            <person name="Hall N."/>
            <person name="Watson M."/>
            <person name="Adriaenssens E.M."/>
            <person name="Foster-Nyarko E."/>
            <person name="Jarju S."/>
            <person name="Secka A."/>
            <person name="Antonio M."/>
            <person name="Oren A."/>
            <person name="Chaudhuri R.R."/>
            <person name="La Ragione R."/>
            <person name="Hildebrand F."/>
            <person name="Pallen M.J."/>
        </authorList>
    </citation>
    <scope>NUCLEOTIDE SEQUENCE</scope>
    <source>
        <strain evidence="4">CHK195-4489</strain>
    </source>
</reference>
<dbReference type="Proteomes" id="UP000824089">
    <property type="component" value="Unassembled WGS sequence"/>
</dbReference>
<dbReference type="Gene3D" id="3.40.50.1110">
    <property type="entry name" value="SGNH hydrolase"/>
    <property type="match status" value="1"/>
</dbReference>
<feature type="compositionally biased region" description="Pro residues" evidence="1">
    <location>
        <begin position="58"/>
        <end position="72"/>
    </location>
</feature>
<feature type="domain" description="SGNH hydrolase-type esterase" evidence="3">
    <location>
        <begin position="111"/>
        <end position="284"/>
    </location>
</feature>
<evidence type="ECO:0000256" key="2">
    <source>
        <dbReference type="SAM" id="Phobius"/>
    </source>
</evidence>
<proteinExistence type="predicted"/>
<accession>A0A9D1I845</accession>
<evidence type="ECO:0000313" key="5">
    <source>
        <dbReference type="Proteomes" id="UP000824089"/>
    </source>
</evidence>
<keyword evidence="2" id="KW-0472">Membrane</keyword>
<dbReference type="InterPro" id="IPR036514">
    <property type="entry name" value="SGNH_hydro_sf"/>
</dbReference>
<comment type="caution">
    <text evidence="4">The sequence shown here is derived from an EMBL/GenBank/DDBJ whole genome shotgun (WGS) entry which is preliminary data.</text>
</comment>
<protein>
    <recommendedName>
        <fullName evidence="3">SGNH hydrolase-type esterase domain-containing protein</fullName>
    </recommendedName>
</protein>
<evidence type="ECO:0000256" key="1">
    <source>
        <dbReference type="SAM" id="MobiDB-lite"/>
    </source>
</evidence>
<dbReference type="InterPro" id="IPR013830">
    <property type="entry name" value="SGNH_hydro"/>
</dbReference>
<feature type="region of interest" description="Disordered" evidence="1">
    <location>
        <begin position="42"/>
        <end position="93"/>
    </location>
</feature>
<name>A0A9D1I845_9CLOT</name>
<keyword evidence="2" id="KW-1133">Transmembrane helix</keyword>